<name>A0ABU1GWR2_9GAMM</name>
<comment type="caution">
    <text evidence="6">The sequence shown here is derived from an EMBL/GenBank/DDBJ whole genome shotgun (WGS) entry which is preliminary data.</text>
</comment>
<proteinExistence type="predicted"/>
<accession>A0ABU1GWR2</accession>
<keyword evidence="4" id="KW-0653">Protein transport</keyword>
<evidence type="ECO:0000256" key="5">
    <source>
        <dbReference type="SAM" id="SignalP"/>
    </source>
</evidence>
<dbReference type="RefSeq" id="WP_251594175.1">
    <property type="nucleotide sequence ID" value="NZ_JAMLJI010000003.1"/>
</dbReference>
<evidence type="ECO:0000256" key="3">
    <source>
        <dbReference type="ARBA" id="ARBA00022729"/>
    </source>
</evidence>
<feature type="chain" id="PRO_5045095516" evidence="5">
    <location>
        <begin position="24"/>
        <end position="183"/>
    </location>
</feature>
<dbReference type="Proteomes" id="UP001269375">
    <property type="component" value="Unassembled WGS sequence"/>
</dbReference>
<dbReference type="InterPro" id="IPR004564">
    <property type="entry name" value="OM_lipoprot_carrier_LolA-like"/>
</dbReference>
<comment type="subunit">
    <text evidence="1">Monomer.</text>
</comment>
<dbReference type="Pfam" id="PF19574">
    <property type="entry name" value="LolA_3"/>
    <property type="match status" value="1"/>
</dbReference>
<evidence type="ECO:0000256" key="4">
    <source>
        <dbReference type="ARBA" id="ARBA00022927"/>
    </source>
</evidence>
<evidence type="ECO:0000313" key="7">
    <source>
        <dbReference type="Proteomes" id="UP001269375"/>
    </source>
</evidence>
<organism evidence="6 7">
    <name type="scientific">Larsenimonas suaedae</name>
    <dbReference type="NCBI Taxonomy" id="1851019"/>
    <lineage>
        <taxon>Bacteria</taxon>
        <taxon>Pseudomonadati</taxon>
        <taxon>Pseudomonadota</taxon>
        <taxon>Gammaproteobacteria</taxon>
        <taxon>Oceanospirillales</taxon>
        <taxon>Halomonadaceae</taxon>
        <taxon>Larsenimonas</taxon>
    </lineage>
</organism>
<gene>
    <name evidence="6" type="ORF">QC825_10440</name>
</gene>
<keyword evidence="2" id="KW-0813">Transport</keyword>
<dbReference type="SUPFAM" id="SSF89392">
    <property type="entry name" value="Prokaryotic lipoproteins and lipoprotein localization factors"/>
    <property type="match status" value="1"/>
</dbReference>
<evidence type="ECO:0000313" key="6">
    <source>
        <dbReference type="EMBL" id="MDR5896491.1"/>
    </source>
</evidence>
<sequence>MMSRITRLILICTTLALPINALAAELDLNTLTQTLSTADHVEGRFVQKRYLHDMETTLTSHGTYQFDRGEQVIWTLTDPVQETLTLDDDGMQRNGTAIKDSPAGVARLIMQLLNGDFAALESRFDIALTGSDADWQARLTPNSDAMRRYLKRITLTGGDTLSHLEMALSDGDTLSIDLTQTRP</sequence>
<keyword evidence="7" id="KW-1185">Reference proteome</keyword>
<reference evidence="6 7" key="1">
    <citation type="submission" date="2023-04" db="EMBL/GenBank/DDBJ databases">
        <title>A long-awaited taxogenomic arrangement of the family Halomonadaceae.</title>
        <authorList>
            <person name="De La Haba R."/>
            <person name="Chuvochina M."/>
            <person name="Wittouck S."/>
            <person name="Arahal D.R."/>
            <person name="Sanchez-Porro C."/>
            <person name="Hugenholtz P."/>
            <person name="Ventosa A."/>
        </authorList>
    </citation>
    <scope>NUCLEOTIDE SEQUENCE [LARGE SCALE GENOMIC DNA]</scope>
    <source>
        <strain evidence="6 7">DSM 22428</strain>
    </source>
</reference>
<evidence type="ECO:0000256" key="2">
    <source>
        <dbReference type="ARBA" id="ARBA00022448"/>
    </source>
</evidence>
<evidence type="ECO:0000256" key="1">
    <source>
        <dbReference type="ARBA" id="ARBA00011245"/>
    </source>
</evidence>
<dbReference type="EMBL" id="JARWAO010000005">
    <property type="protein sequence ID" value="MDR5896491.1"/>
    <property type="molecule type" value="Genomic_DNA"/>
</dbReference>
<dbReference type="Gene3D" id="2.50.20.10">
    <property type="entry name" value="Lipoprotein localisation LolA/LolB/LppX"/>
    <property type="match status" value="1"/>
</dbReference>
<protein>
    <submittedName>
        <fullName evidence="6">Outer membrane lipoprotein carrier protein LolA</fullName>
    </submittedName>
</protein>
<keyword evidence="6" id="KW-0449">Lipoprotein</keyword>
<feature type="signal peptide" evidence="5">
    <location>
        <begin position="1"/>
        <end position="23"/>
    </location>
</feature>
<keyword evidence="3 5" id="KW-0732">Signal</keyword>
<dbReference type="InterPro" id="IPR029046">
    <property type="entry name" value="LolA/LolB/LppX"/>
</dbReference>
<dbReference type="CDD" id="cd16325">
    <property type="entry name" value="LolA"/>
    <property type="match status" value="1"/>
</dbReference>